<dbReference type="SUPFAM" id="SSF53098">
    <property type="entry name" value="Ribonuclease H-like"/>
    <property type="match status" value="1"/>
</dbReference>
<reference evidence="6" key="1">
    <citation type="submission" date="2023-03" db="EMBL/GenBank/DDBJ databases">
        <title>Massive genome expansion in bonnet fungi (Mycena s.s.) driven by repeated elements and novel gene families across ecological guilds.</title>
        <authorList>
            <consortium name="Lawrence Berkeley National Laboratory"/>
            <person name="Harder C.B."/>
            <person name="Miyauchi S."/>
            <person name="Viragh M."/>
            <person name="Kuo A."/>
            <person name="Thoen E."/>
            <person name="Andreopoulos B."/>
            <person name="Lu D."/>
            <person name="Skrede I."/>
            <person name="Drula E."/>
            <person name="Henrissat B."/>
            <person name="Morin E."/>
            <person name="Kohler A."/>
            <person name="Barry K."/>
            <person name="LaButti K."/>
            <person name="Morin E."/>
            <person name="Salamov A."/>
            <person name="Lipzen A."/>
            <person name="Mereny Z."/>
            <person name="Hegedus B."/>
            <person name="Baldrian P."/>
            <person name="Stursova M."/>
            <person name="Weitz H."/>
            <person name="Taylor A."/>
            <person name="Grigoriev I.V."/>
            <person name="Nagy L.G."/>
            <person name="Martin F."/>
            <person name="Kauserud H."/>
        </authorList>
    </citation>
    <scope>NUCLEOTIDE SEQUENCE</scope>
    <source>
        <strain evidence="6">9144</strain>
    </source>
</reference>
<gene>
    <name evidence="6" type="ORF">GGX14DRAFT_381404</name>
</gene>
<keyword evidence="4" id="KW-0862">Zinc</keyword>
<keyword evidence="5" id="KW-0539">Nucleus</keyword>
<comment type="subcellular location">
    <subcellularLocation>
        <location evidence="1">Nucleus</location>
    </subcellularLocation>
</comment>
<dbReference type="PANTHER" id="PTHR46481:SF10">
    <property type="entry name" value="ZINC FINGER BED DOMAIN-CONTAINING PROTEIN 39"/>
    <property type="match status" value="1"/>
</dbReference>
<comment type="caution">
    <text evidence="6">The sequence shown here is derived from an EMBL/GenBank/DDBJ whole genome shotgun (WGS) entry which is preliminary data.</text>
</comment>
<evidence type="ECO:0000256" key="4">
    <source>
        <dbReference type="ARBA" id="ARBA00022833"/>
    </source>
</evidence>
<evidence type="ECO:0000313" key="7">
    <source>
        <dbReference type="Proteomes" id="UP001219525"/>
    </source>
</evidence>
<evidence type="ECO:0000313" key="6">
    <source>
        <dbReference type="EMBL" id="KAJ7191208.1"/>
    </source>
</evidence>
<dbReference type="GO" id="GO:0005634">
    <property type="term" value="C:nucleus"/>
    <property type="evidence" value="ECO:0007669"/>
    <property type="project" value="UniProtKB-SubCell"/>
</dbReference>
<keyword evidence="7" id="KW-1185">Reference proteome</keyword>
<feature type="non-terminal residue" evidence="6">
    <location>
        <position position="205"/>
    </location>
</feature>
<evidence type="ECO:0000256" key="1">
    <source>
        <dbReference type="ARBA" id="ARBA00004123"/>
    </source>
</evidence>
<protein>
    <submittedName>
        <fullName evidence="6">Uncharacterized protein</fullName>
    </submittedName>
</protein>
<evidence type="ECO:0000256" key="3">
    <source>
        <dbReference type="ARBA" id="ARBA00022771"/>
    </source>
</evidence>
<organism evidence="6 7">
    <name type="scientific">Mycena pura</name>
    <dbReference type="NCBI Taxonomy" id="153505"/>
    <lineage>
        <taxon>Eukaryota</taxon>
        <taxon>Fungi</taxon>
        <taxon>Dikarya</taxon>
        <taxon>Basidiomycota</taxon>
        <taxon>Agaricomycotina</taxon>
        <taxon>Agaricomycetes</taxon>
        <taxon>Agaricomycetidae</taxon>
        <taxon>Agaricales</taxon>
        <taxon>Marasmiineae</taxon>
        <taxon>Mycenaceae</taxon>
        <taxon>Mycena</taxon>
    </lineage>
</organism>
<dbReference type="PANTHER" id="PTHR46481">
    <property type="entry name" value="ZINC FINGER BED DOMAIN-CONTAINING PROTEIN 4"/>
    <property type="match status" value="1"/>
</dbReference>
<dbReference type="Proteomes" id="UP001219525">
    <property type="component" value="Unassembled WGS sequence"/>
</dbReference>
<dbReference type="EMBL" id="JARJCW010000136">
    <property type="protein sequence ID" value="KAJ7191208.1"/>
    <property type="molecule type" value="Genomic_DNA"/>
</dbReference>
<sequence length="205" mass="23408">PVGKTRQIVAACRASGQRRADVKQIIEDGNKKFLWSPSGILRVVQLLRDCETRWSSTYLMSDRLIELYPAVQCFLNHPQQTAIAHLLFKPLEYQVLHDIQSILAVPQAAQELLSAEKTPTLSAALPAFEMLLDSWINLQKELPMLAHYIGVGIFKIQEYVNKGRKCRAYALAMIMNPTMKMEWIESHWPQDDAEQAENWMIEAVS</sequence>
<proteinExistence type="predicted"/>
<evidence type="ECO:0000256" key="2">
    <source>
        <dbReference type="ARBA" id="ARBA00022723"/>
    </source>
</evidence>
<evidence type="ECO:0000256" key="5">
    <source>
        <dbReference type="ARBA" id="ARBA00023242"/>
    </source>
</evidence>
<keyword evidence="2" id="KW-0479">Metal-binding</keyword>
<dbReference type="InterPro" id="IPR012337">
    <property type="entry name" value="RNaseH-like_sf"/>
</dbReference>
<accession>A0AAD6Y0N4</accession>
<dbReference type="InterPro" id="IPR052035">
    <property type="entry name" value="ZnF_BED_domain_contain"/>
</dbReference>
<dbReference type="AlphaFoldDB" id="A0AAD6Y0N4"/>
<keyword evidence="3" id="KW-0863">Zinc-finger</keyword>
<dbReference type="GO" id="GO:0008270">
    <property type="term" value="F:zinc ion binding"/>
    <property type="evidence" value="ECO:0007669"/>
    <property type="project" value="UniProtKB-KW"/>
</dbReference>
<name>A0AAD6Y0N4_9AGAR</name>